<accession>A0ACB9JFW3</accession>
<evidence type="ECO:0000313" key="2">
    <source>
        <dbReference type="Proteomes" id="UP001056120"/>
    </source>
</evidence>
<name>A0ACB9JFW3_9ASTR</name>
<protein>
    <submittedName>
        <fullName evidence="1">Uncharacterized protein</fullName>
    </submittedName>
</protein>
<dbReference type="Proteomes" id="UP001056120">
    <property type="component" value="Linkage Group LG04"/>
</dbReference>
<keyword evidence="2" id="KW-1185">Reference proteome</keyword>
<organism evidence="1 2">
    <name type="scientific">Smallanthus sonchifolius</name>
    <dbReference type="NCBI Taxonomy" id="185202"/>
    <lineage>
        <taxon>Eukaryota</taxon>
        <taxon>Viridiplantae</taxon>
        <taxon>Streptophyta</taxon>
        <taxon>Embryophyta</taxon>
        <taxon>Tracheophyta</taxon>
        <taxon>Spermatophyta</taxon>
        <taxon>Magnoliopsida</taxon>
        <taxon>eudicotyledons</taxon>
        <taxon>Gunneridae</taxon>
        <taxon>Pentapetalae</taxon>
        <taxon>asterids</taxon>
        <taxon>campanulids</taxon>
        <taxon>Asterales</taxon>
        <taxon>Asteraceae</taxon>
        <taxon>Asteroideae</taxon>
        <taxon>Heliantheae alliance</taxon>
        <taxon>Millerieae</taxon>
        <taxon>Smallanthus</taxon>
    </lineage>
</organism>
<sequence length="86" mass="9762">MKAWVKRCGKTNNGVFASSVECEKCWEWACRWASSFMHQGSKEACIPSDVPKGHLVVYVGENQRASHDPKGSKNHVVFLKAWIMCY</sequence>
<dbReference type="EMBL" id="CM042021">
    <property type="protein sequence ID" value="KAI3818450.1"/>
    <property type="molecule type" value="Genomic_DNA"/>
</dbReference>
<gene>
    <name evidence="1" type="ORF">L1987_12257</name>
</gene>
<reference evidence="2" key="1">
    <citation type="journal article" date="2022" name="Mol. Ecol. Resour.">
        <title>The genomes of chicory, endive, great burdock and yacon provide insights into Asteraceae palaeo-polyploidization history and plant inulin production.</title>
        <authorList>
            <person name="Fan W."/>
            <person name="Wang S."/>
            <person name="Wang H."/>
            <person name="Wang A."/>
            <person name="Jiang F."/>
            <person name="Liu H."/>
            <person name="Zhao H."/>
            <person name="Xu D."/>
            <person name="Zhang Y."/>
        </authorList>
    </citation>
    <scope>NUCLEOTIDE SEQUENCE [LARGE SCALE GENOMIC DNA]</scope>
    <source>
        <strain evidence="2">cv. Yunnan</strain>
    </source>
</reference>
<evidence type="ECO:0000313" key="1">
    <source>
        <dbReference type="EMBL" id="KAI3818450.1"/>
    </source>
</evidence>
<proteinExistence type="predicted"/>
<reference evidence="1 2" key="2">
    <citation type="journal article" date="2022" name="Mol. Ecol. Resour.">
        <title>The genomes of chicory, endive, great burdock and yacon provide insights into Asteraceae paleo-polyploidization history and plant inulin production.</title>
        <authorList>
            <person name="Fan W."/>
            <person name="Wang S."/>
            <person name="Wang H."/>
            <person name="Wang A."/>
            <person name="Jiang F."/>
            <person name="Liu H."/>
            <person name="Zhao H."/>
            <person name="Xu D."/>
            <person name="Zhang Y."/>
        </authorList>
    </citation>
    <scope>NUCLEOTIDE SEQUENCE [LARGE SCALE GENOMIC DNA]</scope>
    <source>
        <strain evidence="2">cv. Yunnan</strain>
        <tissue evidence="1">Leaves</tissue>
    </source>
</reference>
<comment type="caution">
    <text evidence="1">The sequence shown here is derived from an EMBL/GenBank/DDBJ whole genome shotgun (WGS) entry which is preliminary data.</text>
</comment>